<protein>
    <submittedName>
        <fullName evidence="1">Uncharacterized protein</fullName>
    </submittedName>
</protein>
<name>A0A1R3G7P5_9ROSI</name>
<accession>A0A1R3G7P5</accession>
<proteinExistence type="predicted"/>
<dbReference type="AlphaFoldDB" id="A0A1R3G7P5"/>
<keyword evidence="2" id="KW-1185">Reference proteome</keyword>
<gene>
    <name evidence="1" type="ORF">COLO4_36587</name>
</gene>
<dbReference type="EMBL" id="AWUE01023342">
    <property type="protein sequence ID" value="OMO54108.1"/>
    <property type="molecule type" value="Genomic_DNA"/>
</dbReference>
<comment type="caution">
    <text evidence="1">The sequence shown here is derived from an EMBL/GenBank/DDBJ whole genome shotgun (WGS) entry which is preliminary data.</text>
</comment>
<dbReference type="Proteomes" id="UP000187203">
    <property type="component" value="Unassembled WGS sequence"/>
</dbReference>
<sequence length="42" mass="4828">MVERHHRFGRSTTYDSIVSSAEVRVDGAITTSPKCYQVRMKQ</sequence>
<evidence type="ECO:0000313" key="2">
    <source>
        <dbReference type="Proteomes" id="UP000187203"/>
    </source>
</evidence>
<reference evidence="2" key="1">
    <citation type="submission" date="2013-09" db="EMBL/GenBank/DDBJ databases">
        <title>Corchorus olitorius genome sequencing.</title>
        <authorList>
            <person name="Alam M."/>
            <person name="Haque M.S."/>
            <person name="Islam M.S."/>
            <person name="Emdad E.M."/>
            <person name="Islam M.M."/>
            <person name="Ahmed B."/>
            <person name="Halim A."/>
            <person name="Hossen Q.M.M."/>
            <person name="Hossain M.Z."/>
            <person name="Ahmed R."/>
            <person name="Khan M.M."/>
            <person name="Islam R."/>
            <person name="Rashid M.M."/>
            <person name="Khan S.A."/>
            <person name="Rahman M.S."/>
            <person name="Alam M."/>
            <person name="Yahiya A.S."/>
            <person name="Khan M.S."/>
            <person name="Azam M.S."/>
            <person name="Haque T."/>
            <person name="Lashkar M.Z.H."/>
            <person name="Akhand A.I."/>
            <person name="Morshed G."/>
            <person name="Roy S."/>
            <person name="Uddin K.S."/>
            <person name="Rabeya T."/>
            <person name="Hossain A.S."/>
            <person name="Chowdhury A."/>
            <person name="Snigdha A.R."/>
            <person name="Mortoza M.S."/>
            <person name="Matin S.A."/>
            <person name="Hoque S.M.E."/>
            <person name="Islam M.K."/>
            <person name="Roy D.K."/>
            <person name="Haider R."/>
            <person name="Moosa M.M."/>
            <person name="Elias S.M."/>
            <person name="Hasan A.M."/>
            <person name="Jahan S."/>
            <person name="Shafiuddin M."/>
            <person name="Mahmood N."/>
            <person name="Shommy N.S."/>
        </authorList>
    </citation>
    <scope>NUCLEOTIDE SEQUENCE [LARGE SCALE GENOMIC DNA]</scope>
    <source>
        <strain evidence="2">cv. O-4</strain>
    </source>
</reference>
<evidence type="ECO:0000313" key="1">
    <source>
        <dbReference type="EMBL" id="OMO54108.1"/>
    </source>
</evidence>
<organism evidence="1 2">
    <name type="scientific">Corchorus olitorius</name>
    <dbReference type="NCBI Taxonomy" id="93759"/>
    <lineage>
        <taxon>Eukaryota</taxon>
        <taxon>Viridiplantae</taxon>
        <taxon>Streptophyta</taxon>
        <taxon>Embryophyta</taxon>
        <taxon>Tracheophyta</taxon>
        <taxon>Spermatophyta</taxon>
        <taxon>Magnoliopsida</taxon>
        <taxon>eudicotyledons</taxon>
        <taxon>Gunneridae</taxon>
        <taxon>Pentapetalae</taxon>
        <taxon>rosids</taxon>
        <taxon>malvids</taxon>
        <taxon>Malvales</taxon>
        <taxon>Malvaceae</taxon>
        <taxon>Grewioideae</taxon>
        <taxon>Apeibeae</taxon>
        <taxon>Corchorus</taxon>
    </lineage>
</organism>